<dbReference type="CDD" id="cd15831">
    <property type="entry name" value="BTAD"/>
    <property type="match status" value="1"/>
</dbReference>
<evidence type="ECO:0000256" key="4">
    <source>
        <dbReference type="ARBA" id="ARBA00023163"/>
    </source>
</evidence>
<keyword evidence="4" id="KW-0804">Transcription</keyword>
<dbReference type="GO" id="GO:0006355">
    <property type="term" value="P:regulation of DNA-templated transcription"/>
    <property type="evidence" value="ECO:0007669"/>
    <property type="project" value="InterPro"/>
</dbReference>
<protein>
    <submittedName>
        <fullName evidence="8">DNA-binding transcriptional activator of the SARP family</fullName>
    </submittedName>
</protein>
<evidence type="ECO:0000313" key="9">
    <source>
        <dbReference type="Proteomes" id="UP000199515"/>
    </source>
</evidence>
<feature type="repeat" description="TPR" evidence="5">
    <location>
        <begin position="743"/>
        <end position="776"/>
    </location>
</feature>
<name>A0A1H3NPU5_9PSEU</name>
<dbReference type="Pfam" id="PF00486">
    <property type="entry name" value="Trans_reg_C"/>
    <property type="match status" value="1"/>
</dbReference>
<comment type="similarity">
    <text evidence="1">Belongs to the AfsR/DnrI/RedD regulatory family.</text>
</comment>
<feature type="domain" description="OmpR/PhoB-type" evidence="7">
    <location>
        <begin position="1"/>
        <end position="103"/>
    </location>
</feature>
<dbReference type="Pfam" id="PF03704">
    <property type="entry name" value="BTAD"/>
    <property type="match status" value="1"/>
</dbReference>
<accession>A0A1H3NPU5</accession>
<evidence type="ECO:0000313" key="8">
    <source>
        <dbReference type="EMBL" id="SDY90931.1"/>
    </source>
</evidence>
<dbReference type="EMBL" id="FNON01000007">
    <property type="protein sequence ID" value="SDY90931.1"/>
    <property type="molecule type" value="Genomic_DNA"/>
</dbReference>
<dbReference type="InterPro" id="IPR001867">
    <property type="entry name" value="OmpR/PhoB-type_DNA-bd"/>
</dbReference>
<dbReference type="InterPro" id="IPR051677">
    <property type="entry name" value="AfsR-DnrI-RedD_regulator"/>
</dbReference>
<dbReference type="SMART" id="SM00028">
    <property type="entry name" value="TPR"/>
    <property type="match status" value="4"/>
</dbReference>
<dbReference type="STRING" id="589385.SAMN05421504_107405"/>
<dbReference type="Gene3D" id="1.25.40.10">
    <property type="entry name" value="Tetratricopeptide repeat domain"/>
    <property type="match status" value="2"/>
</dbReference>
<feature type="repeat" description="TPR" evidence="5">
    <location>
        <begin position="783"/>
        <end position="816"/>
    </location>
</feature>
<dbReference type="PROSITE" id="PS51755">
    <property type="entry name" value="OMPR_PHOB"/>
    <property type="match status" value="1"/>
</dbReference>
<dbReference type="Gene3D" id="3.40.50.300">
    <property type="entry name" value="P-loop containing nucleotide triphosphate hydrolases"/>
    <property type="match status" value="1"/>
</dbReference>
<dbReference type="SMART" id="SM00862">
    <property type="entry name" value="Trans_reg_C"/>
    <property type="match status" value="1"/>
</dbReference>
<dbReference type="InterPro" id="IPR016032">
    <property type="entry name" value="Sig_transdc_resp-reg_C-effctor"/>
</dbReference>
<dbReference type="Pfam" id="PF13424">
    <property type="entry name" value="TPR_12"/>
    <property type="match status" value="2"/>
</dbReference>
<dbReference type="SUPFAM" id="SSF52540">
    <property type="entry name" value="P-loop containing nucleoside triphosphate hydrolases"/>
    <property type="match status" value="1"/>
</dbReference>
<keyword evidence="3 6" id="KW-0238">DNA-binding</keyword>
<dbReference type="Gene3D" id="1.10.10.10">
    <property type="entry name" value="Winged helix-like DNA-binding domain superfamily/Winged helix DNA-binding domain"/>
    <property type="match status" value="1"/>
</dbReference>
<dbReference type="RefSeq" id="WP_091294958.1">
    <property type="nucleotide sequence ID" value="NZ_FNON01000007.1"/>
</dbReference>
<dbReference type="PANTHER" id="PTHR35807">
    <property type="entry name" value="TRANSCRIPTIONAL REGULATOR REDD-RELATED"/>
    <property type="match status" value="1"/>
</dbReference>
<dbReference type="GO" id="GO:0043531">
    <property type="term" value="F:ADP binding"/>
    <property type="evidence" value="ECO:0007669"/>
    <property type="project" value="InterPro"/>
</dbReference>
<dbReference type="GO" id="GO:0000160">
    <property type="term" value="P:phosphorelay signal transduction system"/>
    <property type="evidence" value="ECO:0007669"/>
    <property type="project" value="InterPro"/>
</dbReference>
<keyword evidence="9" id="KW-1185">Reference proteome</keyword>
<dbReference type="SMART" id="SM01043">
    <property type="entry name" value="BTAD"/>
    <property type="match status" value="1"/>
</dbReference>
<proteinExistence type="inferred from homology"/>
<dbReference type="AlphaFoldDB" id="A0A1H3NPU5"/>
<evidence type="ECO:0000256" key="2">
    <source>
        <dbReference type="ARBA" id="ARBA00023015"/>
    </source>
</evidence>
<dbReference type="PANTHER" id="PTHR35807:SF1">
    <property type="entry name" value="TRANSCRIPTIONAL REGULATOR REDD"/>
    <property type="match status" value="1"/>
</dbReference>
<dbReference type="GO" id="GO:0003677">
    <property type="term" value="F:DNA binding"/>
    <property type="evidence" value="ECO:0007669"/>
    <property type="project" value="UniProtKB-UniRule"/>
</dbReference>
<dbReference type="InterPro" id="IPR005158">
    <property type="entry name" value="BTAD"/>
</dbReference>
<reference evidence="8 9" key="1">
    <citation type="submission" date="2016-10" db="EMBL/GenBank/DDBJ databases">
        <authorList>
            <person name="de Groot N.N."/>
        </authorList>
    </citation>
    <scope>NUCLEOTIDE SEQUENCE [LARGE SCALE GENOMIC DNA]</scope>
    <source>
        <strain evidence="8 9">CPCC 202699</strain>
    </source>
</reference>
<evidence type="ECO:0000256" key="3">
    <source>
        <dbReference type="ARBA" id="ARBA00023125"/>
    </source>
</evidence>
<feature type="DNA-binding region" description="OmpR/PhoB-type" evidence="6">
    <location>
        <begin position="1"/>
        <end position="103"/>
    </location>
</feature>
<dbReference type="InterPro" id="IPR019734">
    <property type="entry name" value="TPR_rpt"/>
</dbReference>
<dbReference type="Proteomes" id="UP000199515">
    <property type="component" value="Unassembled WGS sequence"/>
</dbReference>
<evidence type="ECO:0000256" key="1">
    <source>
        <dbReference type="ARBA" id="ARBA00005820"/>
    </source>
</evidence>
<dbReference type="SUPFAM" id="SSF46894">
    <property type="entry name" value="C-terminal effector domain of the bipartite response regulators"/>
    <property type="match status" value="1"/>
</dbReference>
<dbReference type="PROSITE" id="PS50005">
    <property type="entry name" value="TPR"/>
    <property type="match status" value="2"/>
</dbReference>
<dbReference type="InterPro" id="IPR027417">
    <property type="entry name" value="P-loop_NTPase"/>
</dbReference>
<dbReference type="SUPFAM" id="SSF48452">
    <property type="entry name" value="TPR-like"/>
    <property type="match status" value="2"/>
</dbReference>
<evidence type="ECO:0000259" key="7">
    <source>
        <dbReference type="PROSITE" id="PS51755"/>
    </source>
</evidence>
<sequence length="922" mass="99227">MTEILWEPCGVLALRLLGPVEAVIDGAPADLGHPRQRCVLAVLLANANTLVTVDALIDKVWGQDPPASVRNTLYAHIARLRRALAGTDEIRIGKRSGGYLAEVDPGAVDILRFRKLVASARGLDDDEASKVLSEALSLWRGTPLADISGPWVAETRPALDAEWSAAVLDRNAAELRLGRHAEVLADVRALLVTRPLDERLAAQLMLAAYRTGSPADALECFHDIRLRLAEELGVDPSLELRELHGKILRNDPTLDAPSAAAAVRAPAELPPDVADFTDRQAEVDRLCELLALGKAPVAINGPGGVGKSALAVHVAHRLAGRFPDGQLYVDLQGATAGLEPLAPAEVLDRWLHTLGGDATRVPLGVGEAATRFRSLVAGRRLLIVLDNAATAAQVKPLLPAGCAVLITSRVVLATLAGVTHLDLDVLSQDGAVALLGRLAGADRIEADPDQAAAVARLCGYLPLAVRIAGARLAARRTWTMSMLAERLADQHRRLDELQVADLAVRASFTVGYQDLRADAARLFRLLGLLDGPDVSVRVAAALAGCSPLDAEAVLDRLCDAQLLASPVPGRYRMHDLIRLYARELDDGERYAALARAFRCHLADARQSSLLLHPTSTRRLPGCPGLVSTVDTKEQAIDWVDTERANLVAAVSQLGAGPDAKLAVQLTAALFRPFDIRGHWQELSFTHDVAMATAQRIGDRAGEAQTKEDLGYVHGHSGRFDEAISLTREAIEIWREIGDETGEASCLDILGHSYAQLERFDEAVECLLRALEISRSSGHRRGEARVLNTLGLVYQRLGKLAEAIECHTESLELDRELGNHYGEGVAFANLGWAHSRGGHYAEAIDYHQRSLDIARAVGDRYVEAEQLWGLGQAQHALGSASATAHWHQSIAILRDIGALTTAEAVALAEEKVPGTPEVIRRFT</sequence>
<keyword evidence="5" id="KW-0802">TPR repeat</keyword>
<dbReference type="InterPro" id="IPR036388">
    <property type="entry name" value="WH-like_DNA-bd_sf"/>
</dbReference>
<organism evidence="8 9">
    <name type="scientific">Amycolatopsis xylanica</name>
    <dbReference type="NCBI Taxonomy" id="589385"/>
    <lineage>
        <taxon>Bacteria</taxon>
        <taxon>Bacillati</taxon>
        <taxon>Actinomycetota</taxon>
        <taxon>Actinomycetes</taxon>
        <taxon>Pseudonocardiales</taxon>
        <taxon>Pseudonocardiaceae</taxon>
        <taxon>Amycolatopsis</taxon>
    </lineage>
</organism>
<dbReference type="PRINTS" id="PR00364">
    <property type="entry name" value="DISEASERSIST"/>
</dbReference>
<dbReference type="OrthoDB" id="3594253at2"/>
<dbReference type="CDD" id="cd00383">
    <property type="entry name" value="trans_reg_C"/>
    <property type="match status" value="1"/>
</dbReference>
<dbReference type="InterPro" id="IPR011990">
    <property type="entry name" value="TPR-like_helical_dom_sf"/>
</dbReference>
<gene>
    <name evidence="8" type="ORF">SAMN05421504_107405</name>
</gene>
<keyword evidence="2" id="KW-0805">Transcription regulation</keyword>
<evidence type="ECO:0000256" key="6">
    <source>
        <dbReference type="PROSITE-ProRule" id="PRU01091"/>
    </source>
</evidence>
<evidence type="ECO:0000256" key="5">
    <source>
        <dbReference type="PROSITE-ProRule" id="PRU00339"/>
    </source>
</evidence>